<organism evidence="2">
    <name type="scientific">Candidatus Criblamydia sequanensis CRIB-18</name>
    <dbReference type="NCBI Taxonomy" id="1437425"/>
    <lineage>
        <taxon>Bacteria</taxon>
        <taxon>Pseudomonadati</taxon>
        <taxon>Chlamydiota</taxon>
        <taxon>Chlamydiia</taxon>
        <taxon>Parachlamydiales</taxon>
        <taxon>Candidatus Criblamydiaceae</taxon>
        <taxon>Candidatus Criblamydia</taxon>
    </lineage>
</organism>
<feature type="region of interest" description="Disordered" evidence="1">
    <location>
        <begin position="104"/>
        <end position="127"/>
    </location>
</feature>
<geneLocation type="plasmid" evidence="2">
    <name>1</name>
</geneLocation>
<proteinExistence type="predicted"/>
<dbReference type="AlphaFoldDB" id="A0A090E4G1"/>
<reference evidence="2" key="2">
    <citation type="submission" date="2014-09" db="EMBL/GenBank/DDBJ databases">
        <title>Criblamydia sequanensis harbors a mega-plasmid encoding arsenite resistance.</title>
        <authorList>
            <person name="Bertelli C."/>
            <person name="Goesmann A."/>
            <person name="Greub G."/>
        </authorList>
    </citation>
    <scope>NUCLEOTIDE SEQUENCE [LARGE SCALE GENOMIC DNA]</scope>
    <source>
        <strain evidence="2">CRIB-18</strain>
        <plasmid evidence="2">1</plasmid>
    </source>
</reference>
<sequence>MALVKYNGKNVYYCNFTSRLMPGINEIPEGELKALLLHPLFQHRVEEGIIVIIPESSDKEADGKKSVKEMMKLIPQIYDHAYLTRIIDEDGRDKVVDAAKKQLHKISHQAEEEENEHFGSNTKSNDN</sequence>
<protein>
    <submittedName>
        <fullName evidence="2">Uncharacterized protein</fullName>
    </submittedName>
</protein>
<keyword evidence="2" id="KW-0614">Plasmid</keyword>
<dbReference type="EMBL" id="LK031773">
    <property type="protein sequence ID" value="CDR35355.1"/>
    <property type="molecule type" value="Genomic_DNA"/>
</dbReference>
<gene>
    <name evidence="2" type="ORF">CSEC_p0084</name>
</gene>
<evidence type="ECO:0000313" key="2">
    <source>
        <dbReference type="EMBL" id="CDR35355.1"/>
    </source>
</evidence>
<evidence type="ECO:0000256" key="1">
    <source>
        <dbReference type="SAM" id="MobiDB-lite"/>
    </source>
</evidence>
<feature type="compositionally biased region" description="Polar residues" evidence="1">
    <location>
        <begin position="118"/>
        <end position="127"/>
    </location>
</feature>
<reference evidence="2" key="1">
    <citation type="submission" date="2013-12" db="EMBL/GenBank/DDBJ databases">
        <authorList>
            <person name="Li W."/>
            <person name="Chetelat R.T."/>
        </authorList>
    </citation>
    <scope>NUCLEOTIDE SEQUENCE</scope>
    <source>
        <strain evidence="2">CRIB-18</strain>
        <plasmid evidence="2">1</plasmid>
    </source>
</reference>
<accession>A0A090E4G1</accession>
<name>A0A090E4G1_9BACT</name>
<dbReference type="RefSeq" id="WP_032123705.1">
    <property type="nucleotide sequence ID" value="NZ_LK031773.1"/>
</dbReference>